<comment type="caution">
    <text evidence="7">The sequence shown here is derived from an EMBL/GenBank/DDBJ whole genome shotgun (WGS) entry which is preliminary data.</text>
</comment>
<comment type="similarity">
    <text evidence="2 5">Belongs to the UTP11 family.</text>
</comment>
<reference evidence="7 8" key="1">
    <citation type="submission" date="2024-01" db="EMBL/GenBank/DDBJ databases">
        <title>The genome of the rayed Mediterranean limpet Patella caerulea (Linnaeus, 1758).</title>
        <authorList>
            <person name="Anh-Thu Weber A."/>
            <person name="Halstead-Nussloch G."/>
        </authorList>
    </citation>
    <scope>NUCLEOTIDE SEQUENCE [LARGE SCALE GENOMIC DNA]</scope>
    <source>
        <strain evidence="7">AATW-2023a</strain>
        <tissue evidence="7">Whole specimen</tissue>
    </source>
</reference>
<evidence type="ECO:0000256" key="6">
    <source>
        <dbReference type="SAM" id="MobiDB-lite"/>
    </source>
</evidence>
<protein>
    <recommendedName>
        <fullName evidence="5">U3 small nucleolar RNA-associated protein 11</fullName>
        <shortName evidence="5">U3 snoRNA-associated protein 11</shortName>
    </recommendedName>
</protein>
<keyword evidence="8" id="KW-1185">Reference proteome</keyword>
<feature type="compositionally biased region" description="Basic and acidic residues" evidence="6">
    <location>
        <begin position="17"/>
        <end position="34"/>
    </location>
</feature>
<dbReference type="EMBL" id="JAZGQO010000014">
    <property type="protein sequence ID" value="KAK6170457.1"/>
    <property type="molecule type" value="Genomic_DNA"/>
</dbReference>
<gene>
    <name evidence="7" type="ORF">SNE40_018845</name>
</gene>
<dbReference type="PANTHER" id="PTHR12838">
    <property type="entry name" value="U3 SMALL NUCLEOLAR RNA-ASSOCIATED PROTEIN 11"/>
    <property type="match status" value="1"/>
</dbReference>
<comment type="subcellular location">
    <subcellularLocation>
        <location evidence="1 5">Nucleus</location>
        <location evidence="1 5">Nucleolus</location>
    </subcellularLocation>
</comment>
<accession>A0AAN8P4P5</accession>
<dbReference type="AlphaFoldDB" id="A0AAN8P4P5"/>
<evidence type="ECO:0000256" key="1">
    <source>
        <dbReference type="ARBA" id="ARBA00004604"/>
    </source>
</evidence>
<sequence>MSSWKKVSKTKSKQHRERSQLESRRWLGPLEKKKDYKKRAKEQHRKDATIKYLRKKAENRNPDEFYFNMVKTKKVDGEHQARETDEPEFTDDQIKIMESQDIRYVNLMRTAEMKKIEKLKSSLHVIESQVKPKNKHIIFVDSKKEAKNFDAAKHFDTHPSLMDRVYNRPTFDMLAKQDLSKTMDDKTLSKISAKKEQQYKELSKRIEREKELNIISQKMETSRHLLDKTAKRKKVTDGSKDQAPQYRWCFHRKK</sequence>
<evidence type="ECO:0000256" key="4">
    <source>
        <dbReference type="ARBA" id="ARBA00023242"/>
    </source>
</evidence>
<evidence type="ECO:0000256" key="2">
    <source>
        <dbReference type="ARBA" id="ARBA00008105"/>
    </source>
</evidence>
<feature type="region of interest" description="Disordered" evidence="6">
    <location>
        <begin position="1"/>
        <end position="49"/>
    </location>
</feature>
<dbReference type="GO" id="GO:0006364">
    <property type="term" value="P:rRNA processing"/>
    <property type="evidence" value="ECO:0007669"/>
    <property type="project" value="UniProtKB-UniRule"/>
</dbReference>
<feature type="compositionally biased region" description="Basic residues" evidence="6">
    <location>
        <begin position="1"/>
        <end position="16"/>
    </location>
</feature>
<keyword evidence="3 5" id="KW-0698">rRNA processing</keyword>
<dbReference type="Proteomes" id="UP001347796">
    <property type="component" value="Unassembled WGS sequence"/>
</dbReference>
<organism evidence="7 8">
    <name type="scientific">Patella caerulea</name>
    <name type="common">Rayed Mediterranean limpet</name>
    <dbReference type="NCBI Taxonomy" id="87958"/>
    <lineage>
        <taxon>Eukaryota</taxon>
        <taxon>Metazoa</taxon>
        <taxon>Spiralia</taxon>
        <taxon>Lophotrochozoa</taxon>
        <taxon>Mollusca</taxon>
        <taxon>Gastropoda</taxon>
        <taxon>Patellogastropoda</taxon>
        <taxon>Patelloidea</taxon>
        <taxon>Patellidae</taxon>
        <taxon>Patella</taxon>
    </lineage>
</organism>
<dbReference type="PANTHER" id="PTHR12838:SF0">
    <property type="entry name" value="U3 SMALL NUCLEOLAR RNA-ASSOCIATED PROTEIN 11-RELATED"/>
    <property type="match status" value="1"/>
</dbReference>
<evidence type="ECO:0000256" key="5">
    <source>
        <dbReference type="PIRNR" id="PIRNR015952"/>
    </source>
</evidence>
<dbReference type="GO" id="GO:0032040">
    <property type="term" value="C:small-subunit processome"/>
    <property type="evidence" value="ECO:0007669"/>
    <property type="project" value="UniProtKB-UniRule"/>
</dbReference>
<evidence type="ECO:0000256" key="3">
    <source>
        <dbReference type="ARBA" id="ARBA00022552"/>
    </source>
</evidence>
<dbReference type="PIRSF" id="PIRSF015952">
    <property type="entry name" value="U3snoRNP11"/>
    <property type="match status" value="1"/>
</dbReference>
<comment type="function">
    <text evidence="5">Involved in nucleolar processing of pre-18S ribosomal RNA.</text>
</comment>
<comment type="subunit">
    <text evidence="5">Component of the ribosomal small subunit (SSU) processome.</text>
</comment>
<feature type="compositionally biased region" description="Basic and acidic residues" evidence="6">
    <location>
        <begin position="223"/>
        <end position="240"/>
    </location>
</feature>
<dbReference type="InterPro" id="IPR007144">
    <property type="entry name" value="SSU_processome_Utp11"/>
</dbReference>
<name>A0AAN8P4P5_PATCE</name>
<evidence type="ECO:0000313" key="8">
    <source>
        <dbReference type="Proteomes" id="UP001347796"/>
    </source>
</evidence>
<dbReference type="Pfam" id="PF03998">
    <property type="entry name" value="Utp11"/>
    <property type="match status" value="1"/>
</dbReference>
<feature type="region of interest" description="Disordered" evidence="6">
    <location>
        <begin position="223"/>
        <end position="242"/>
    </location>
</feature>
<proteinExistence type="inferred from homology"/>
<keyword evidence="4 5" id="KW-0539">Nucleus</keyword>
<evidence type="ECO:0000313" key="7">
    <source>
        <dbReference type="EMBL" id="KAK6170457.1"/>
    </source>
</evidence>